<protein>
    <submittedName>
        <fullName evidence="1">Uncharacterized protein</fullName>
    </submittedName>
</protein>
<sequence length="201" mass="23375">MVEYIPSIISAIGTIIAAWFAYNQYSKNKLTDLKIEKFKKDEEERSHRRADNSSIVFGELWTVLHELNADRVYIVQPHPLGNESLLSIYYEVKRKGIEPMKPHVQDLHISEVAKFSSDLVKNLFMYVTDIDKQINDKCAQSILSSYGCQAAIIKRLNDNRYDWIGSIFCEFTHPIDVPEEEARKIMYEAAKNIQYLLPEIR</sequence>
<evidence type="ECO:0000313" key="1">
    <source>
        <dbReference type="EMBL" id="TGX82749.1"/>
    </source>
</evidence>
<proteinExistence type="predicted"/>
<organism evidence="1 2">
    <name type="scientific">Palleniella muris</name>
    <dbReference type="NCBI Taxonomy" id="3038145"/>
    <lineage>
        <taxon>Bacteria</taxon>
        <taxon>Pseudomonadati</taxon>
        <taxon>Bacteroidota</taxon>
        <taxon>Bacteroidia</taxon>
        <taxon>Bacteroidales</taxon>
        <taxon>Prevotellaceae</taxon>
        <taxon>Palleniella</taxon>
    </lineage>
</organism>
<name>A0AC61QRB0_9BACT</name>
<gene>
    <name evidence="1" type="ORF">E5358_05270</name>
</gene>
<dbReference type="Proteomes" id="UP000308886">
    <property type="component" value="Unassembled WGS sequence"/>
</dbReference>
<evidence type="ECO:0000313" key="2">
    <source>
        <dbReference type="Proteomes" id="UP000308886"/>
    </source>
</evidence>
<keyword evidence="2" id="KW-1185">Reference proteome</keyword>
<comment type="caution">
    <text evidence="1">The sequence shown here is derived from an EMBL/GenBank/DDBJ whole genome shotgun (WGS) entry which is preliminary data.</text>
</comment>
<reference evidence="1" key="1">
    <citation type="submission" date="2019-04" db="EMBL/GenBank/DDBJ databases">
        <title>Microbes associate with the intestines of laboratory mice.</title>
        <authorList>
            <person name="Navarre W."/>
            <person name="Wong E."/>
            <person name="Huang K."/>
            <person name="Tropini C."/>
            <person name="Ng K."/>
            <person name="Yu B."/>
        </authorList>
    </citation>
    <scope>NUCLEOTIDE SEQUENCE</scope>
    <source>
        <strain evidence="1">NM73_A23</strain>
    </source>
</reference>
<dbReference type="EMBL" id="SRZC01000007">
    <property type="protein sequence ID" value="TGX82749.1"/>
    <property type="molecule type" value="Genomic_DNA"/>
</dbReference>
<accession>A0AC61QRB0</accession>